<evidence type="ECO:0000256" key="19">
    <source>
        <dbReference type="ARBA" id="ARBA00048597"/>
    </source>
</evidence>
<feature type="binding site" evidence="28">
    <location>
        <position position="188"/>
    </location>
    <ligand>
        <name>Zn(2+)</name>
        <dbReference type="ChEBI" id="CHEBI:29105"/>
        <label>2</label>
    </ligand>
</feature>
<evidence type="ECO:0000256" key="16">
    <source>
        <dbReference type="ARBA" id="ARBA00048380"/>
    </source>
</evidence>
<keyword evidence="29" id="KW-1133">Transmembrane helix</keyword>
<dbReference type="STRING" id="126957.T1JEU4"/>
<dbReference type="InterPro" id="IPR047177">
    <property type="entry name" value="Pept_M20A"/>
</dbReference>
<dbReference type="InterPro" id="IPR002933">
    <property type="entry name" value="Peptidase_M20"/>
</dbReference>
<evidence type="ECO:0000256" key="18">
    <source>
        <dbReference type="ARBA" id="ARBA00048579"/>
    </source>
</evidence>
<feature type="active site" description="Proton acceptor" evidence="27">
    <location>
        <position position="222"/>
    </location>
</feature>
<comment type="catalytic activity">
    <reaction evidence="15">
        <text>N-(9Z-octadecenoyl)-L-methionine + H2O = (9Z)-octadecenoate + L-methionine</text>
        <dbReference type="Rhea" id="RHEA:64144"/>
        <dbReference type="ChEBI" id="CHEBI:15377"/>
        <dbReference type="ChEBI" id="CHEBI:30823"/>
        <dbReference type="ChEBI" id="CHEBI:57844"/>
        <dbReference type="ChEBI" id="CHEBI:149732"/>
    </reaction>
    <physiologicalReaction direction="left-to-right" evidence="15">
        <dbReference type="Rhea" id="RHEA:64145"/>
    </physiologicalReaction>
</comment>
<evidence type="ECO:0000256" key="26">
    <source>
        <dbReference type="ARBA" id="ARBA00049457"/>
    </source>
</evidence>
<comment type="catalytic activity">
    <reaction evidence="18">
        <text>an N-acyl-L-amino acid + H2O = an L-alpha-amino acid + a carboxylate</text>
        <dbReference type="Rhea" id="RHEA:15565"/>
        <dbReference type="ChEBI" id="CHEBI:15377"/>
        <dbReference type="ChEBI" id="CHEBI:29067"/>
        <dbReference type="ChEBI" id="CHEBI:59869"/>
        <dbReference type="ChEBI" id="CHEBI:59874"/>
        <dbReference type="EC" id="3.5.1.14"/>
    </reaction>
    <physiologicalReaction direction="left-to-right" evidence="18">
        <dbReference type="Rhea" id="RHEA:15566"/>
    </physiologicalReaction>
    <physiologicalReaction direction="right-to-left" evidence="18">
        <dbReference type="Rhea" id="RHEA:15567"/>
    </physiologicalReaction>
</comment>
<comment type="pathway">
    <text evidence="7">Amino-acid metabolism.</text>
</comment>
<dbReference type="Gene3D" id="3.30.70.360">
    <property type="match status" value="1"/>
</dbReference>
<feature type="binding site" evidence="28">
    <location>
        <position position="223"/>
    </location>
    <ligand>
        <name>Zn(2+)</name>
        <dbReference type="ChEBI" id="CHEBI:29105"/>
        <label>2</label>
    </ligand>
</feature>
<comment type="catalytic activity">
    <reaction evidence="21">
        <text>N-(9Z-octadecenoyl)-L-tryptophan + H2O = L-tryptophan + (9Z)-octadecenoate</text>
        <dbReference type="Rhea" id="RHEA:64176"/>
        <dbReference type="ChEBI" id="CHEBI:15377"/>
        <dbReference type="ChEBI" id="CHEBI:30823"/>
        <dbReference type="ChEBI" id="CHEBI:57912"/>
        <dbReference type="ChEBI" id="CHEBI:149733"/>
    </reaction>
    <physiologicalReaction direction="left-to-right" evidence="21">
        <dbReference type="Rhea" id="RHEA:64177"/>
    </physiologicalReaction>
</comment>
<keyword evidence="4 28" id="KW-0479">Metal-binding</keyword>
<evidence type="ECO:0000256" key="23">
    <source>
        <dbReference type="ARBA" id="ARBA00048840"/>
    </source>
</evidence>
<dbReference type="GO" id="GO:0043605">
    <property type="term" value="P:amide catabolic process"/>
    <property type="evidence" value="ECO:0007669"/>
    <property type="project" value="UniProtKB-ARBA"/>
</dbReference>
<comment type="catalytic activity">
    <reaction evidence="9">
        <text>(9Z)-octadecenoate + glycine = N-(9Z-octadecenoyl)glycine + H2O</text>
        <dbReference type="Rhea" id="RHEA:51316"/>
        <dbReference type="ChEBI" id="CHEBI:15377"/>
        <dbReference type="ChEBI" id="CHEBI:30823"/>
        <dbReference type="ChEBI" id="CHEBI:57305"/>
        <dbReference type="ChEBI" id="CHEBI:133992"/>
    </reaction>
    <physiologicalReaction direction="right-to-left" evidence="9">
        <dbReference type="Rhea" id="RHEA:51318"/>
    </physiologicalReaction>
</comment>
<accession>T1JEU4</accession>
<dbReference type="GO" id="GO:1990845">
    <property type="term" value="P:adaptive thermogenesis"/>
    <property type="evidence" value="ECO:0007669"/>
    <property type="project" value="UniProtKB-ARBA"/>
</dbReference>
<dbReference type="Gene3D" id="1.10.150.900">
    <property type="match status" value="1"/>
</dbReference>
<feature type="binding site" evidence="28">
    <location>
        <position position="250"/>
    </location>
    <ligand>
        <name>Zn(2+)</name>
        <dbReference type="ChEBI" id="CHEBI:29105"/>
        <label>1</label>
    </ligand>
</feature>
<comment type="catalytic activity">
    <reaction evidence="19">
        <text>N-(9Z-octadecenoyl)-L-serine + H2O = L-serine + (9Z)-octadecenoate</text>
        <dbReference type="Rhea" id="RHEA:51352"/>
        <dbReference type="ChEBI" id="CHEBI:15377"/>
        <dbReference type="ChEBI" id="CHEBI:30823"/>
        <dbReference type="ChEBI" id="CHEBI:33384"/>
        <dbReference type="ChEBI" id="CHEBI:134031"/>
    </reaction>
    <physiologicalReaction direction="left-to-right" evidence="19">
        <dbReference type="Rhea" id="RHEA:51353"/>
    </physiologicalReaction>
</comment>
<dbReference type="GO" id="GO:0004046">
    <property type="term" value="F:aminoacylase activity"/>
    <property type="evidence" value="ECO:0007669"/>
    <property type="project" value="UniProtKB-EC"/>
</dbReference>
<keyword evidence="3" id="KW-0645">Protease</keyword>
<dbReference type="PANTHER" id="PTHR45962">
    <property type="entry name" value="N-FATTY-ACYL-AMINO ACID SYNTHASE/HYDROLASE PM20D1"/>
    <property type="match status" value="1"/>
</dbReference>
<evidence type="ECO:0000256" key="17">
    <source>
        <dbReference type="ARBA" id="ARBA00048402"/>
    </source>
</evidence>
<evidence type="ECO:0000256" key="4">
    <source>
        <dbReference type="ARBA" id="ARBA00022723"/>
    </source>
</evidence>
<keyword evidence="29" id="KW-0472">Membrane</keyword>
<evidence type="ECO:0000256" key="2">
    <source>
        <dbReference type="ARBA" id="ARBA00006247"/>
    </source>
</evidence>
<feature type="active site" evidence="27">
    <location>
        <position position="158"/>
    </location>
</feature>
<keyword evidence="5" id="KW-0378">Hydrolase</keyword>
<dbReference type="PIRSF" id="PIRSF036696">
    <property type="entry name" value="ACY-1"/>
    <property type="match status" value="1"/>
</dbReference>
<comment type="catalytic activity">
    <reaction evidence="17">
        <text>N-(5Z,8Z,11Z,14Z)-eicosatetraenoyl-glycine + H2O = (5Z,8Z,11Z,14Z)-eicosatetraenoate + glycine</text>
        <dbReference type="Rhea" id="RHEA:64108"/>
        <dbReference type="ChEBI" id="CHEBI:15377"/>
        <dbReference type="ChEBI" id="CHEBI:32395"/>
        <dbReference type="ChEBI" id="CHEBI:57305"/>
        <dbReference type="ChEBI" id="CHEBI:59002"/>
    </reaction>
    <physiologicalReaction direction="left-to-right" evidence="17">
        <dbReference type="Rhea" id="RHEA:64109"/>
    </physiologicalReaction>
    <physiologicalReaction direction="right-to-left" evidence="17">
        <dbReference type="Rhea" id="RHEA:64110"/>
    </physiologicalReaction>
</comment>
<evidence type="ECO:0000256" key="14">
    <source>
        <dbReference type="ARBA" id="ARBA00047879"/>
    </source>
</evidence>
<dbReference type="PANTHER" id="PTHR45962:SF1">
    <property type="entry name" value="N-FATTY-ACYL-AMINO ACID SYNTHASE_HYDROLASE PM20D1"/>
    <property type="match status" value="1"/>
</dbReference>
<comment type="catalytic activity">
    <reaction evidence="23">
        <text>an N-acyl-aromatic L-alpha-amino acid + H2O = an aromatic L-alpha-amino acid + a carboxylate</text>
        <dbReference type="Rhea" id="RHEA:54184"/>
        <dbReference type="ChEBI" id="CHEBI:15377"/>
        <dbReference type="ChEBI" id="CHEBI:29067"/>
        <dbReference type="ChEBI" id="CHEBI:84824"/>
        <dbReference type="ChEBI" id="CHEBI:138093"/>
        <dbReference type="EC" id="3.5.1.114"/>
    </reaction>
    <physiologicalReaction direction="left-to-right" evidence="23">
        <dbReference type="Rhea" id="RHEA:54185"/>
    </physiologicalReaction>
    <physiologicalReaction direction="right-to-left" evidence="23">
        <dbReference type="Rhea" id="RHEA:54186"/>
    </physiologicalReaction>
</comment>
<feature type="transmembrane region" description="Helical" evidence="29">
    <location>
        <begin position="6"/>
        <end position="24"/>
    </location>
</feature>
<dbReference type="PhylomeDB" id="T1JEU4"/>
<evidence type="ECO:0000256" key="7">
    <source>
        <dbReference type="ARBA" id="ARBA00034698"/>
    </source>
</evidence>
<dbReference type="EnsemblMetazoa" id="SMAR012347-RA">
    <property type="protein sequence ID" value="SMAR012347-PA"/>
    <property type="gene ID" value="SMAR012347"/>
</dbReference>
<dbReference type="Proteomes" id="UP000014500">
    <property type="component" value="Unassembled WGS sequence"/>
</dbReference>
<dbReference type="SUPFAM" id="SSF53187">
    <property type="entry name" value="Zn-dependent exopeptidases"/>
    <property type="match status" value="1"/>
</dbReference>
<comment type="catalytic activity">
    <reaction evidence="14">
        <text>N-hexadecanoyl-L-phenylalanine + H2O = hexadecanoate + L-phenylalanine</text>
        <dbReference type="Rhea" id="RHEA:64124"/>
        <dbReference type="ChEBI" id="CHEBI:7896"/>
        <dbReference type="ChEBI" id="CHEBI:15377"/>
        <dbReference type="ChEBI" id="CHEBI:58095"/>
        <dbReference type="ChEBI" id="CHEBI:149699"/>
    </reaction>
    <physiologicalReaction direction="left-to-right" evidence="14">
        <dbReference type="Rhea" id="RHEA:64125"/>
    </physiologicalReaction>
</comment>
<comment type="catalytic activity">
    <reaction evidence="12">
        <text>N-(9Z-octadecenoyl)-L-tyrosine + H2O = L-tyrosine + (9Z)-octadecenoate</text>
        <dbReference type="Rhea" id="RHEA:64184"/>
        <dbReference type="ChEBI" id="CHEBI:15377"/>
        <dbReference type="ChEBI" id="CHEBI:30823"/>
        <dbReference type="ChEBI" id="CHEBI:58315"/>
        <dbReference type="ChEBI" id="CHEBI:149734"/>
    </reaction>
    <physiologicalReaction direction="left-to-right" evidence="12">
        <dbReference type="Rhea" id="RHEA:64185"/>
    </physiologicalReaction>
</comment>
<evidence type="ECO:0000256" key="12">
    <source>
        <dbReference type="ARBA" id="ARBA00047866"/>
    </source>
</evidence>
<comment type="function">
    <text evidence="8">Secreted enzyme that regulates the endogenous N-fatty acyl amino acid (NAAs) tissue and circulating levels by functioning as a bidirectional NAA synthase/hydrolase. It condenses free fatty acids and free amino acids to generate NAAs and bidirectionally catalyzes the reverse hydrolysis reaction. Some of these NAAs stimulate oxidative metabolism via mitochondrial uncoupling, increasing energy expenditure in a UPC1-independent manner. Thereby, this secreted protein may indirectly regulate whole body energy expenditure. PM20D1 circulates in tight association with both low- and high-density (LDL and HDL,respectively) lipoprotein particles.</text>
</comment>
<evidence type="ECO:0000256" key="9">
    <source>
        <dbReference type="ARBA" id="ARBA00047450"/>
    </source>
</evidence>
<evidence type="ECO:0000256" key="15">
    <source>
        <dbReference type="ARBA" id="ARBA00048145"/>
    </source>
</evidence>
<comment type="catalytic activity">
    <reaction evidence="24">
        <text>L-phenylalanine + (9Z)-octadecenoate = N-(9Z-octadecenoyl)-L-phenylalanine + H2O</text>
        <dbReference type="Rhea" id="RHEA:51300"/>
        <dbReference type="ChEBI" id="CHEBI:15377"/>
        <dbReference type="ChEBI" id="CHEBI:30823"/>
        <dbReference type="ChEBI" id="CHEBI:58095"/>
        <dbReference type="ChEBI" id="CHEBI:134020"/>
    </reaction>
    <physiologicalReaction direction="left-to-right" evidence="24">
        <dbReference type="Rhea" id="RHEA:51301"/>
    </physiologicalReaction>
    <physiologicalReaction direction="right-to-left" evidence="24">
        <dbReference type="Rhea" id="RHEA:51302"/>
    </physiologicalReaction>
</comment>
<comment type="catalytic activity">
    <reaction evidence="11">
        <text>N-octadecanoyl-L-phenylalanine + H2O = octadecanoate + L-phenylalanine</text>
        <dbReference type="Rhea" id="RHEA:64128"/>
        <dbReference type="ChEBI" id="CHEBI:15377"/>
        <dbReference type="ChEBI" id="CHEBI:25629"/>
        <dbReference type="ChEBI" id="CHEBI:58095"/>
        <dbReference type="ChEBI" id="CHEBI:149700"/>
    </reaction>
    <physiologicalReaction direction="left-to-right" evidence="11">
        <dbReference type="Rhea" id="RHEA:64129"/>
    </physiologicalReaction>
</comment>
<comment type="pathway">
    <text evidence="1">Lipid metabolism; fatty acid metabolism.</text>
</comment>
<comment type="catalytic activity">
    <reaction evidence="20">
        <text>N-(9Z-octadecenoyl)-L-glutamine + H2O = L-glutamine + (9Z)-octadecenoate</text>
        <dbReference type="Rhea" id="RHEA:51356"/>
        <dbReference type="ChEBI" id="CHEBI:15377"/>
        <dbReference type="ChEBI" id="CHEBI:30823"/>
        <dbReference type="ChEBI" id="CHEBI:58359"/>
        <dbReference type="ChEBI" id="CHEBI:134033"/>
    </reaction>
    <physiologicalReaction direction="left-to-right" evidence="20">
        <dbReference type="Rhea" id="RHEA:51357"/>
    </physiologicalReaction>
</comment>
<evidence type="ECO:0000256" key="28">
    <source>
        <dbReference type="PIRSR" id="PIRSR036696-2"/>
    </source>
</evidence>
<evidence type="ECO:0000256" key="13">
    <source>
        <dbReference type="ARBA" id="ARBA00047874"/>
    </source>
</evidence>
<comment type="catalytic activity">
    <reaction evidence="22">
        <text>N-(9Z-octadecenoyl)-L-leucine + H2O = L-leucine + (9Z)-octadecenoate</text>
        <dbReference type="Rhea" id="RHEA:51360"/>
        <dbReference type="ChEBI" id="CHEBI:15377"/>
        <dbReference type="ChEBI" id="CHEBI:30823"/>
        <dbReference type="ChEBI" id="CHEBI:57427"/>
        <dbReference type="ChEBI" id="CHEBI:134035"/>
    </reaction>
    <physiologicalReaction direction="left-to-right" evidence="22">
        <dbReference type="Rhea" id="RHEA:51361"/>
    </physiologicalReaction>
    <physiologicalReaction direction="right-to-left" evidence="22">
        <dbReference type="Rhea" id="RHEA:51362"/>
    </physiologicalReaction>
</comment>
<comment type="similarity">
    <text evidence="2">Belongs to the peptidase M20A family.</text>
</comment>
<dbReference type="GO" id="GO:0008233">
    <property type="term" value="F:peptidase activity"/>
    <property type="evidence" value="ECO:0007669"/>
    <property type="project" value="UniProtKB-KW"/>
</dbReference>
<sequence length="533" mass="61377">MEGPAMYRSTYNLLFSLLLTYYAHVSAMASEIKMRYVISVPIFLLLLLFLICLIRTILVGSSKAVESNENTNGWQFNNHNESIHRFMEAINFETVSWAPGYTNKSEILKLHDHLVKSFPLIHNSSFITKDIINMYSLLYYVSGKNMTLLPYMLTAHLDVVPANLARWLHDPFNSVIHDEYVYGRGTIDDKHSVMGIMEALEYLLSLSYRPKRSFYIAFGHDEEVSGKEGAKKITEHLSNENVTLEFVLDEGLMVTDRILPGISQPLALYNWYHGKRLPDPQIECGRCKWSFIDSSSRIGDWNISKGLTQARDPSTCKYVWSWTGKRHVSCNRASRNFFYKFVYSNLWLFNPIVAIVMSRKPIDNALVRTTTAITLVQGGIKENVIPTSASAMINHRVHPSQTIAQVIKFDKSVVRDERVIFTIRDSEEAHPVSDKSALAYETLEKSIKQVFHNVVVAPGILTGNTDSRWYKELTKNVYRFSPSFLNSEDVKRFHGDDERILVENYFQVIQFYHNLIKNADEMEEPFRLPHDEL</sequence>
<reference evidence="32" key="1">
    <citation type="submission" date="2011-05" db="EMBL/GenBank/DDBJ databases">
        <authorList>
            <person name="Richards S.R."/>
            <person name="Qu J."/>
            <person name="Jiang H."/>
            <person name="Jhangiani S.N."/>
            <person name="Agravi P."/>
            <person name="Goodspeed R."/>
            <person name="Gross S."/>
            <person name="Mandapat C."/>
            <person name="Jackson L."/>
            <person name="Mathew T."/>
            <person name="Pu L."/>
            <person name="Thornton R."/>
            <person name="Saada N."/>
            <person name="Wilczek-Boney K.B."/>
            <person name="Lee S."/>
            <person name="Kovar C."/>
            <person name="Wu Y."/>
            <person name="Scherer S.E."/>
            <person name="Worley K.C."/>
            <person name="Muzny D.M."/>
            <person name="Gibbs R."/>
        </authorList>
    </citation>
    <scope>NUCLEOTIDE SEQUENCE</scope>
    <source>
        <strain evidence="32">Brora</strain>
    </source>
</reference>
<comment type="catalytic activity">
    <reaction evidence="25">
        <text>N-(5Z,8Z,11Z,14Z-eicosatetraenoyl)-L-serine + H2O = (5Z,8Z,11Z,14Z)-eicosatetraenoate + L-serine</text>
        <dbReference type="Rhea" id="RHEA:64116"/>
        <dbReference type="ChEBI" id="CHEBI:15377"/>
        <dbReference type="ChEBI" id="CHEBI:32395"/>
        <dbReference type="ChEBI" id="CHEBI:33384"/>
        <dbReference type="ChEBI" id="CHEBI:149697"/>
    </reaction>
    <physiologicalReaction direction="left-to-right" evidence="25">
        <dbReference type="Rhea" id="RHEA:64117"/>
    </physiologicalReaction>
    <physiologicalReaction direction="right-to-left" evidence="25">
        <dbReference type="Rhea" id="RHEA:64118"/>
    </physiologicalReaction>
</comment>
<evidence type="ECO:0000256" key="27">
    <source>
        <dbReference type="PIRSR" id="PIRSR036696-1"/>
    </source>
</evidence>
<dbReference type="eggNOG" id="KOG2275">
    <property type="taxonomic scope" value="Eukaryota"/>
</dbReference>
<dbReference type="InterPro" id="IPR036264">
    <property type="entry name" value="Bact_exopeptidase_dim_dom"/>
</dbReference>
<comment type="catalytic activity">
    <reaction evidence="13">
        <text>(5Z,8Z,11Z,14Z)-eicosatetraenoate + L-phenylalanine = N-(5Z,8Z,11Z,14Z-eicosatetraenoyl)-L-phenylalanine + H2O</text>
        <dbReference type="Rhea" id="RHEA:51312"/>
        <dbReference type="ChEBI" id="CHEBI:15377"/>
        <dbReference type="ChEBI" id="CHEBI:32395"/>
        <dbReference type="ChEBI" id="CHEBI:58095"/>
        <dbReference type="ChEBI" id="CHEBI:134022"/>
    </reaction>
    <physiologicalReaction direction="left-to-right" evidence="13">
        <dbReference type="Rhea" id="RHEA:51313"/>
    </physiologicalReaction>
    <physiologicalReaction direction="right-to-left" evidence="13">
        <dbReference type="Rhea" id="RHEA:51314"/>
    </physiologicalReaction>
</comment>
<evidence type="ECO:0000256" key="10">
    <source>
        <dbReference type="ARBA" id="ARBA00047567"/>
    </source>
</evidence>
<feature type="binding site" evidence="28">
    <location>
        <position position="188"/>
    </location>
    <ligand>
        <name>Zn(2+)</name>
        <dbReference type="ChEBI" id="CHEBI:29105"/>
        <label>1</label>
    </ligand>
</feature>
<evidence type="ECO:0000256" key="22">
    <source>
        <dbReference type="ARBA" id="ARBA00048827"/>
    </source>
</evidence>
<evidence type="ECO:0000313" key="32">
    <source>
        <dbReference type="Proteomes" id="UP000014500"/>
    </source>
</evidence>
<dbReference type="GO" id="GO:0006508">
    <property type="term" value="P:proteolysis"/>
    <property type="evidence" value="ECO:0007669"/>
    <property type="project" value="UniProtKB-KW"/>
</dbReference>
<evidence type="ECO:0000259" key="30">
    <source>
        <dbReference type="Pfam" id="PF07687"/>
    </source>
</evidence>
<dbReference type="GO" id="GO:0005576">
    <property type="term" value="C:extracellular region"/>
    <property type="evidence" value="ECO:0007669"/>
    <property type="project" value="UniProtKB-ARBA"/>
</dbReference>
<feature type="binding site" evidence="28">
    <location>
        <position position="494"/>
    </location>
    <ligand>
        <name>Zn(2+)</name>
        <dbReference type="ChEBI" id="CHEBI:29105"/>
        <label>2</label>
    </ligand>
</feature>
<dbReference type="Pfam" id="PF07687">
    <property type="entry name" value="M20_dimer"/>
    <property type="match status" value="1"/>
</dbReference>
<comment type="catalytic activity">
    <reaction evidence="26">
        <text>N-(9Z-octadecenoyl)-L-lysine + H2O = L-lysine + (9Z)-octadecenoate</text>
        <dbReference type="Rhea" id="RHEA:64192"/>
        <dbReference type="ChEBI" id="CHEBI:15377"/>
        <dbReference type="ChEBI" id="CHEBI:30823"/>
        <dbReference type="ChEBI" id="CHEBI:32551"/>
        <dbReference type="ChEBI" id="CHEBI:149731"/>
    </reaction>
    <physiologicalReaction direction="left-to-right" evidence="26">
        <dbReference type="Rhea" id="RHEA:64193"/>
    </physiologicalReaction>
</comment>
<evidence type="ECO:0000256" key="25">
    <source>
        <dbReference type="ARBA" id="ARBA00049100"/>
    </source>
</evidence>
<dbReference type="OMA" id="DWTHHPF"/>
<evidence type="ECO:0000256" key="29">
    <source>
        <dbReference type="SAM" id="Phobius"/>
    </source>
</evidence>
<dbReference type="FunFam" id="3.40.630.10:FF:000027">
    <property type="entry name" value="N-fatty-acyl-amino acid synthase/hydrolase PM20D1"/>
    <property type="match status" value="1"/>
</dbReference>
<protein>
    <recommendedName>
        <fullName evidence="30">Peptidase M20 dimerisation domain-containing protein</fullName>
    </recommendedName>
</protein>
<dbReference type="AlphaFoldDB" id="T1JEU4"/>
<dbReference type="GO" id="GO:0046872">
    <property type="term" value="F:metal ion binding"/>
    <property type="evidence" value="ECO:0007669"/>
    <property type="project" value="UniProtKB-KW"/>
</dbReference>
<evidence type="ECO:0000256" key="6">
    <source>
        <dbReference type="ARBA" id="ARBA00022833"/>
    </source>
</evidence>
<dbReference type="FunFam" id="1.10.150.900:FF:000003">
    <property type="entry name" value="N-fatty-acyl-amino acid synthase/hydrolase PM20D1"/>
    <property type="match status" value="1"/>
</dbReference>
<evidence type="ECO:0000256" key="8">
    <source>
        <dbReference type="ARBA" id="ARBA00046147"/>
    </source>
</evidence>
<dbReference type="GO" id="GO:0006629">
    <property type="term" value="P:lipid metabolic process"/>
    <property type="evidence" value="ECO:0007669"/>
    <property type="project" value="UniProtKB-ARBA"/>
</dbReference>
<keyword evidence="29" id="KW-0812">Transmembrane</keyword>
<dbReference type="GO" id="GO:0006520">
    <property type="term" value="P:amino acid metabolic process"/>
    <property type="evidence" value="ECO:0007669"/>
    <property type="project" value="UniProtKB-ARBA"/>
</dbReference>
<dbReference type="Pfam" id="PF01546">
    <property type="entry name" value="Peptidase_M20"/>
    <property type="match status" value="1"/>
</dbReference>
<keyword evidence="32" id="KW-1185">Reference proteome</keyword>
<comment type="catalytic activity">
    <reaction evidence="10">
        <text>N-(4Z,7Z,10Z,13Z,16Z,19Z-docosahexaenoyl)-L-phenylalanine + H2O = (4Z,7Z,10Z,13Z,16Z,19Z)-docosahexaenoate + L-phenylalanine</text>
        <dbReference type="Rhea" id="RHEA:64132"/>
        <dbReference type="ChEBI" id="CHEBI:15377"/>
        <dbReference type="ChEBI" id="CHEBI:58095"/>
        <dbReference type="ChEBI" id="CHEBI:77016"/>
        <dbReference type="ChEBI" id="CHEBI:149701"/>
    </reaction>
    <physiologicalReaction direction="left-to-right" evidence="10">
        <dbReference type="Rhea" id="RHEA:64133"/>
    </physiologicalReaction>
</comment>
<evidence type="ECO:0000256" key="3">
    <source>
        <dbReference type="ARBA" id="ARBA00022670"/>
    </source>
</evidence>
<dbReference type="EMBL" id="JH432130">
    <property type="status" value="NOT_ANNOTATED_CDS"/>
    <property type="molecule type" value="Genomic_DNA"/>
</dbReference>
<feature type="domain" description="Peptidase M20 dimerisation" evidence="30">
    <location>
        <begin position="364"/>
        <end position="408"/>
    </location>
</feature>
<dbReference type="GO" id="GO:0043604">
    <property type="term" value="P:amide biosynthetic process"/>
    <property type="evidence" value="ECO:0007669"/>
    <property type="project" value="TreeGrafter"/>
</dbReference>
<evidence type="ECO:0000256" key="21">
    <source>
        <dbReference type="ARBA" id="ARBA00048822"/>
    </source>
</evidence>
<organism evidence="31 32">
    <name type="scientific">Strigamia maritima</name>
    <name type="common">European centipede</name>
    <name type="synonym">Geophilus maritimus</name>
    <dbReference type="NCBI Taxonomy" id="126957"/>
    <lineage>
        <taxon>Eukaryota</taxon>
        <taxon>Metazoa</taxon>
        <taxon>Ecdysozoa</taxon>
        <taxon>Arthropoda</taxon>
        <taxon>Myriapoda</taxon>
        <taxon>Chilopoda</taxon>
        <taxon>Pleurostigmophora</taxon>
        <taxon>Geophilomorpha</taxon>
        <taxon>Linotaeniidae</taxon>
        <taxon>Strigamia</taxon>
    </lineage>
</organism>
<evidence type="ECO:0000256" key="11">
    <source>
        <dbReference type="ARBA" id="ARBA00047723"/>
    </source>
</evidence>
<evidence type="ECO:0000256" key="20">
    <source>
        <dbReference type="ARBA" id="ARBA00048729"/>
    </source>
</evidence>
<dbReference type="SUPFAM" id="SSF55031">
    <property type="entry name" value="Bacterial exopeptidase dimerisation domain"/>
    <property type="match status" value="1"/>
</dbReference>
<proteinExistence type="inferred from homology"/>
<dbReference type="Gene3D" id="3.40.630.10">
    <property type="entry name" value="Zn peptidases"/>
    <property type="match status" value="1"/>
</dbReference>
<feature type="binding site" evidence="28">
    <location>
        <position position="156"/>
    </location>
    <ligand>
        <name>Zn(2+)</name>
        <dbReference type="ChEBI" id="CHEBI:29105"/>
        <label>1</label>
    </ligand>
</feature>
<comment type="catalytic activity">
    <reaction evidence="16">
        <text>N-(9Z-octadecenoyl)-L-asparagine + H2O = L-asparagine + (9Z)-octadecenoate</text>
        <dbReference type="Rhea" id="RHEA:64136"/>
        <dbReference type="ChEBI" id="CHEBI:15377"/>
        <dbReference type="ChEBI" id="CHEBI:30823"/>
        <dbReference type="ChEBI" id="CHEBI:58048"/>
        <dbReference type="ChEBI" id="CHEBI:149730"/>
    </reaction>
    <physiologicalReaction direction="left-to-right" evidence="16">
        <dbReference type="Rhea" id="RHEA:64137"/>
    </physiologicalReaction>
</comment>
<reference evidence="31" key="2">
    <citation type="submission" date="2015-02" db="UniProtKB">
        <authorList>
            <consortium name="EnsemblMetazoa"/>
        </authorList>
    </citation>
    <scope>IDENTIFICATION</scope>
</reference>
<comment type="cofactor">
    <cofactor evidence="28">
        <name>Zn(2+)</name>
        <dbReference type="ChEBI" id="CHEBI:29105"/>
    </cofactor>
    <text evidence="28">Binds 2 Zn(2+) ions per subunit.</text>
</comment>
<evidence type="ECO:0000256" key="5">
    <source>
        <dbReference type="ARBA" id="ARBA00022801"/>
    </source>
</evidence>
<keyword evidence="6 28" id="KW-0862">Zinc</keyword>
<evidence type="ECO:0000256" key="24">
    <source>
        <dbReference type="ARBA" id="ARBA00048879"/>
    </source>
</evidence>
<feature type="transmembrane region" description="Helical" evidence="29">
    <location>
        <begin position="36"/>
        <end position="58"/>
    </location>
</feature>
<evidence type="ECO:0000313" key="31">
    <source>
        <dbReference type="EnsemblMetazoa" id="SMAR012347-PA"/>
    </source>
</evidence>
<dbReference type="InterPro" id="IPR011650">
    <property type="entry name" value="Peptidase_M20_dimer"/>
</dbReference>
<dbReference type="HOGENOM" id="CLU_021802_11_1_1"/>
<name>T1JEU4_STRMM</name>
<evidence type="ECO:0000256" key="1">
    <source>
        <dbReference type="ARBA" id="ARBA00004872"/>
    </source>
</evidence>